<protein>
    <submittedName>
        <fullName evidence="2">Uncharacterized protein</fullName>
    </submittedName>
</protein>
<dbReference type="EMBL" id="JAMFMB010000111">
    <property type="protein sequence ID" value="MCL6286253.1"/>
    <property type="molecule type" value="Genomic_DNA"/>
</dbReference>
<proteinExistence type="predicted"/>
<feature type="compositionally biased region" description="Acidic residues" evidence="1">
    <location>
        <begin position="13"/>
        <end position="22"/>
    </location>
</feature>
<gene>
    <name evidence="2" type="ORF">M3P21_22470</name>
</gene>
<evidence type="ECO:0000256" key="1">
    <source>
        <dbReference type="SAM" id="MobiDB-lite"/>
    </source>
</evidence>
<dbReference type="RefSeq" id="WP_249713734.1">
    <property type="nucleotide sequence ID" value="NZ_JAMFMB010000111.1"/>
</dbReference>
<feature type="non-terminal residue" evidence="2">
    <location>
        <position position="1"/>
    </location>
</feature>
<feature type="compositionally biased region" description="Basic and acidic residues" evidence="1">
    <location>
        <begin position="24"/>
        <end position="33"/>
    </location>
</feature>
<keyword evidence="3" id="KW-1185">Reference proteome</keyword>
<comment type="caution">
    <text evidence="2">The sequence shown here is derived from an EMBL/GenBank/DDBJ whole genome shotgun (WGS) entry which is preliminary data.</text>
</comment>
<name>A0ABT0Q8Q8_9RHOB</name>
<accession>A0ABT0Q8Q8</accession>
<dbReference type="Proteomes" id="UP001203880">
    <property type="component" value="Unassembled WGS sequence"/>
</dbReference>
<organism evidence="2 3">
    <name type="scientific">Ruegeria spongiae</name>
    <dbReference type="NCBI Taxonomy" id="2942209"/>
    <lineage>
        <taxon>Bacteria</taxon>
        <taxon>Pseudomonadati</taxon>
        <taxon>Pseudomonadota</taxon>
        <taxon>Alphaproteobacteria</taxon>
        <taxon>Rhodobacterales</taxon>
        <taxon>Roseobacteraceae</taxon>
        <taxon>Ruegeria</taxon>
    </lineage>
</organism>
<evidence type="ECO:0000313" key="3">
    <source>
        <dbReference type="Proteomes" id="UP001203880"/>
    </source>
</evidence>
<evidence type="ECO:0000313" key="2">
    <source>
        <dbReference type="EMBL" id="MCL6286253.1"/>
    </source>
</evidence>
<feature type="region of interest" description="Disordered" evidence="1">
    <location>
        <begin position="13"/>
        <end position="33"/>
    </location>
</feature>
<reference evidence="2" key="1">
    <citation type="submission" date="2022-05" db="EMBL/GenBank/DDBJ databases">
        <authorList>
            <person name="Park J.-S."/>
        </authorList>
    </citation>
    <scope>NUCLEOTIDE SEQUENCE</scope>
    <source>
        <strain evidence="2">2012CJ41-6</strain>
    </source>
</reference>
<sequence>KVLPKVEFILDEDEDYADDSQGDPEARAHEHENSIVRRVAARPKLAVSIAMSSRAQFIEGLDYLLNASGSNRLPEELEALTLMPLTLARIANSISNSDWDA</sequence>
<feature type="non-terminal residue" evidence="2">
    <location>
        <position position="101"/>
    </location>
</feature>